<evidence type="ECO:0000256" key="3">
    <source>
        <dbReference type="SAM" id="SignalP"/>
    </source>
</evidence>
<dbReference type="SMART" id="SM00656">
    <property type="entry name" value="Amb_all"/>
    <property type="match status" value="1"/>
</dbReference>
<keyword evidence="2" id="KW-0119">Carbohydrate metabolism</keyword>
<dbReference type="Gene3D" id="2.160.20.10">
    <property type="entry name" value="Single-stranded right-handed beta-helix, Pectin lyase-like"/>
    <property type="match status" value="1"/>
</dbReference>
<dbReference type="PANTHER" id="PTHR31683">
    <property type="entry name" value="PECTATE LYASE 18-RELATED"/>
    <property type="match status" value="1"/>
</dbReference>
<evidence type="ECO:0000313" key="6">
    <source>
        <dbReference type="Proteomes" id="UP000034034"/>
    </source>
</evidence>
<comment type="subcellular location">
    <subcellularLocation>
        <location evidence="2">Secreted</location>
    </subcellularLocation>
</comment>
<comment type="similarity">
    <text evidence="2">Belongs to the polysaccharide lyase 1 family.</text>
</comment>
<evidence type="ECO:0000256" key="2">
    <source>
        <dbReference type="RuleBase" id="RU361173"/>
    </source>
</evidence>
<accession>A0A0F7G0F4</accession>
<keyword evidence="6" id="KW-1185">Reference proteome</keyword>
<dbReference type="STRING" id="408015.SXIM_53240"/>
<reference evidence="5" key="1">
    <citation type="submission" date="2019-08" db="EMBL/GenBank/DDBJ databases">
        <title>Complete genome sequence of a mangrove-derived Streptomyces xiamenensis.</title>
        <authorList>
            <person name="Xu J."/>
        </authorList>
    </citation>
    <scope>NUCLEOTIDE SEQUENCE</scope>
    <source>
        <strain evidence="5">318</strain>
    </source>
</reference>
<feature type="domain" description="Pectate lyase" evidence="4">
    <location>
        <begin position="97"/>
        <end position="310"/>
    </location>
</feature>
<dbReference type="InterPro" id="IPR011050">
    <property type="entry name" value="Pectin_lyase_fold/virulence"/>
</dbReference>
<evidence type="ECO:0000259" key="4">
    <source>
        <dbReference type="SMART" id="SM00656"/>
    </source>
</evidence>
<dbReference type="GO" id="GO:0030570">
    <property type="term" value="F:pectate lyase activity"/>
    <property type="evidence" value="ECO:0007669"/>
    <property type="project" value="InterPro"/>
</dbReference>
<dbReference type="PANTHER" id="PTHR31683:SF18">
    <property type="entry name" value="PECTATE LYASE 21-RELATED"/>
    <property type="match status" value="1"/>
</dbReference>
<dbReference type="HOGENOM" id="CLU_021894_2_1_11"/>
<keyword evidence="1 2" id="KW-0456">Lyase</keyword>
<keyword evidence="2" id="KW-0624">Polysaccharide degradation</keyword>
<dbReference type="PATRIC" id="fig|408015.6.peg.5389"/>
<dbReference type="InterPro" id="IPR012334">
    <property type="entry name" value="Pectin_lyas_fold"/>
</dbReference>
<keyword evidence="2" id="KW-0964">Secreted</keyword>
<dbReference type="RefSeq" id="WP_030737714.1">
    <property type="nucleotide sequence ID" value="NZ_CP009922.3"/>
</dbReference>
<dbReference type="GO" id="GO:0005576">
    <property type="term" value="C:extracellular region"/>
    <property type="evidence" value="ECO:0007669"/>
    <property type="project" value="UniProtKB-SubCell"/>
</dbReference>
<proteinExistence type="inferred from homology"/>
<sequence length="387" mass="41629">MSRTLRTTRTTVRAGIALAGGLALLAGALTAVSHAGTAEQRTPDTVPGTFAADPFADAPIGYAAEAGGTTGGEGGSTVAEHLLSEYADSSGLSPSEALYQLLKAHQKSEEEGLIVYVDLSLGQEGLKESKIDIKDVENVSILGVGDAGELDGVGFKVTRSQNIIIRNLAIHHVSEGEGDAIEVTDNSSHVWIDHNDLSSERDNEPDKDHYDGLVDIKRNSEYITVSWNNIHDHWKTSLIGHNDSADQAPDKITYHNNAFTSLNSRVPLIRHADVHMLNNVFTDINGSAINARMGARVLVEGNWFENVGSGEVDSHAGYIEGPVGWFYGSSETGYWNLKDNTFIDSPHEHLESTTDFTVPYSYRADTPAAAKQAVEQYAGTGVIDVNP</sequence>
<dbReference type="KEGG" id="sxi:SXIM_53240"/>
<evidence type="ECO:0000256" key="1">
    <source>
        <dbReference type="ARBA" id="ARBA00023239"/>
    </source>
</evidence>
<gene>
    <name evidence="5" type="ORF">SXIM_53240</name>
</gene>
<dbReference type="GO" id="GO:0000272">
    <property type="term" value="P:polysaccharide catabolic process"/>
    <property type="evidence" value="ECO:0007669"/>
    <property type="project" value="UniProtKB-KW"/>
</dbReference>
<dbReference type="SUPFAM" id="SSF51126">
    <property type="entry name" value="Pectin lyase-like"/>
    <property type="match status" value="1"/>
</dbReference>
<dbReference type="AlphaFoldDB" id="A0A0F7G0F4"/>
<feature type="signal peptide" evidence="3">
    <location>
        <begin position="1"/>
        <end position="35"/>
    </location>
</feature>
<feature type="chain" id="PRO_5002515859" evidence="3">
    <location>
        <begin position="36"/>
        <end position="387"/>
    </location>
</feature>
<dbReference type="EMBL" id="CP009922">
    <property type="protein sequence ID" value="AKG46708.1"/>
    <property type="molecule type" value="Genomic_DNA"/>
</dbReference>
<name>A0A0F7G0F4_9ACTN</name>
<protein>
    <submittedName>
        <fullName evidence="5">Pectate lyase</fullName>
    </submittedName>
</protein>
<dbReference type="InterPro" id="IPR045032">
    <property type="entry name" value="PEL"/>
</dbReference>
<keyword evidence="3" id="KW-0732">Signal</keyword>
<dbReference type="Pfam" id="PF00544">
    <property type="entry name" value="Pectate_lyase_4"/>
    <property type="match status" value="1"/>
</dbReference>
<dbReference type="Proteomes" id="UP000034034">
    <property type="component" value="Chromosome"/>
</dbReference>
<evidence type="ECO:0000313" key="5">
    <source>
        <dbReference type="EMBL" id="AKG46708.1"/>
    </source>
</evidence>
<dbReference type="InterPro" id="IPR002022">
    <property type="entry name" value="Pec_lyase"/>
</dbReference>
<organism evidence="5 6">
    <name type="scientific">Streptomyces xiamenensis</name>
    <dbReference type="NCBI Taxonomy" id="408015"/>
    <lineage>
        <taxon>Bacteria</taxon>
        <taxon>Bacillati</taxon>
        <taxon>Actinomycetota</taxon>
        <taxon>Actinomycetes</taxon>
        <taxon>Kitasatosporales</taxon>
        <taxon>Streptomycetaceae</taxon>
        <taxon>Streptomyces</taxon>
    </lineage>
</organism>